<proteinExistence type="predicted"/>
<protein>
    <submittedName>
        <fullName evidence="1">Uncharacterized protein</fullName>
    </submittedName>
</protein>
<gene>
    <name evidence="1" type="ORF">KEG57_25235</name>
</gene>
<organism evidence="1 2">
    <name type="scientific">Polyangium jinanense</name>
    <dbReference type="NCBI Taxonomy" id="2829994"/>
    <lineage>
        <taxon>Bacteria</taxon>
        <taxon>Pseudomonadati</taxon>
        <taxon>Myxococcota</taxon>
        <taxon>Polyangia</taxon>
        <taxon>Polyangiales</taxon>
        <taxon>Polyangiaceae</taxon>
        <taxon>Polyangium</taxon>
    </lineage>
</organism>
<evidence type="ECO:0000313" key="1">
    <source>
        <dbReference type="EMBL" id="MDC3983838.1"/>
    </source>
</evidence>
<evidence type="ECO:0000313" key="2">
    <source>
        <dbReference type="Proteomes" id="UP001151081"/>
    </source>
</evidence>
<accession>A0A9X3X7W7</accession>
<keyword evidence="2" id="KW-1185">Reference proteome</keyword>
<name>A0A9X3X7W7_9BACT</name>
<comment type="caution">
    <text evidence="1">The sequence shown here is derived from an EMBL/GenBank/DDBJ whole genome shotgun (WGS) entry which is preliminary data.</text>
</comment>
<dbReference type="Proteomes" id="UP001151081">
    <property type="component" value="Unassembled WGS sequence"/>
</dbReference>
<sequence>MTFLLTASGWTVEQVAHGRCIRAFITTRDEGDYNVGHTVLLYEPITP</sequence>
<dbReference type="EMBL" id="JAGTJJ010000016">
    <property type="protein sequence ID" value="MDC3983838.1"/>
    <property type="molecule type" value="Genomic_DNA"/>
</dbReference>
<reference evidence="1 2" key="1">
    <citation type="submission" date="2021-04" db="EMBL/GenBank/DDBJ databases">
        <title>Genome analysis of Polyangium sp.</title>
        <authorList>
            <person name="Li Y."/>
            <person name="Wang J."/>
        </authorList>
    </citation>
    <scope>NUCLEOTIDE SEQUENCE [LARGE SCALE GENOMIC DNA]</scope>
    <source>
        <strain evidence="1 2">SDU14</strain>
    </source>
</reference>
<dbReference type="AlphaFoldDB" id="A0A9X3X7W7"/>
<dbReference type="RefSeq" id="WP_272425588.1">
    <property type="nucleotide sequence ID" value="NZ_JAGTJJ010000016.1"/>
</dbReference>